<dbReference type="Gene3D" id="2.40.50.140">
    <property type="entry name" value="Nucleic acid-binding proteins"/>
    <property type="match status" value="1"/>
</dbReference>
<keyword evidence="1" id="KW-0238">DNA-binding</keyword>
<organism evidence="3 4">
    <name type="scientific">Artemisia annua</name>
    <name type="common">Sweet wormwood</name>
    <dbReference type="NCBI Taxonomy" id="35608"/>
    <lineage>
        <taxon>Eukaryota</taxon>
        <taxon>Viridiplantae</taxon>
        <taxon>Streptophyta</taxon>
        <taxon>Embryophyta</taxon>
        <taxon>Tracheophyta</taxon>
        <taxon>Spermatophyta</taxon>
        <taxon>Magnoliopsida</taxon>
        <taxon>eudicotyledons</taxon>
        <taxon>Gunneridae</taxon>
        <taxon>Pentapetalae</taxon>
        <taxon>asterids</taxon>
        <taxon>campanulids</taxon>
        <taxon>Asterales</taxon>
        <taxon>Asteraceae</taxon>
        <taxon>Asteroideae</taxon>
        <taxon>Anthemideae</taxon>
        <taxon>Artemisiinae</taxon>
        <taxon>Artemisia</taxon>
    </lineage>
</organism>
<dbReference type="AlphaFoldDB" id="A0A2U1MAC3"/>
<dbReference type="InterPro" id="IPR012340">
    <property type="entry name" value="NA-bd_OB-fold"/>
</dbReference>
<gene>
    <name evidence="3" type="ORF">CTI12_AA399000</name>
</gene>
<comment type="caution">
    <text evidence="3">The sequence shown here is derived from an EMBL/GenBank/DDBJ whole genome shotgun (WGS) entry which is preliminary data.</text>
</comment>
<dbReference type="OrthoDB" id="1751331at2759"/>
<dbReference type="Pfam" id="PF16900">
    <property type="entry name" value="REPA_OB_2"/>
    <property type="match status" value="1"/>
</dbReference>
<evidence type="ECO:0000313" key="4">
    <source>
        <dbReference type="Proteomes" id="UP000245207"/>
    </source>
</evidence>
<dbReference type="CDD" id="cd04481">
    <property type="entry name" value="RPA1_DBD_B_like"/>
    <property type="match status" value="1"/>
</dbReference>
<accession>A0A2U1MAC3</accession>
<dbReference type="SUPFAM" id="SSF50249">
    <property type="entry name" value="Nucleic acid-binding proteins"/>
    <property type="match status" value="1"/>
</dbReference>
<dbReference type="GO" id="GO:0003677">
    <property type="term" value="F:DNA binding"/>
    <property type="evidence" value="ECO:0007669"/>
    <property type="project" value="UniProtKB-KW"/>
</dbReference>
<protein>
    <submittedName>
        <fullName evidence="3">Nucleic acid-binding, OB-fold protein</fullName>
    </submittedName>
</protein>
<dbReference type="InterPro" id="IPR031657">
    <property type="entry name" value="REPA_OB_2"/>
</dbReference>
<feature type="domain" description="Replication protein A OB" evidence="2">
    <location>
        <begin position="112"/>
        <end position="175"/>
    </location>
</feature>
<proteinExistence type="predicted"/>
<evidence type="ECO:0000256" key="1">
    <source>
        <dbReference type="ARBA" id="ARBA00023125"/>
    </source>
</evidence>
<reference evidence="3 4" key="1">
    <citation type="journal article" date="2018" name="Mol. Plant">
        <title>The genome of Artemisia annua provides insight into the evolution of Asteraceae family and artemisinin biosynthesis.</title>
        <authorList>
            <person name="Shen Q."/>
            <person name="Zhang L."/>
            <person name="Liao Z."/>
            <person name="Wang S."/>
            <person name="Yan T."/>
            <person name="Shi P."/>
            <person name="Liu M."/>
            <person name="Fu X."/>
            <person name="Pan Q."/>
            <person name="Wang Y."/>
            <person name="Lv Z."/>
            <person name="Lu X."/>
            <person name="Zhang F."/>
            <person name="Jiang W."/>
            <person name="Ma Y."/>
            <person name="Chen M."/>
            <person name="Hao X."/>
            <person name="Li L."/>
            <person name="Tang Y."/>
            <person name="Lv G."/>
            <person name="Zhou Y."/>
            <person name="Sun X."/>
            <person name="Brodelius P.E."/>
            <person name="Rose J.K.C."/>
            <person name="Tang K."/>
        </authorList>
    </citation>
    <scope>NUCLEOTIDE SEQUENCE [LARGE SCALE GENOMIC DNA]</scope>
    <source>
        <strain evidence="4">cv. Huhao1</strain>
        <tissue evidence="3">Leaf</tissue>
    </source>
</reference>
<evidence type="ECO:0000313" key="3">
    <source>
        <dbReference type="EMBL" id="PWA58172.1"/>
    </source>
</evidence>
<keyword evidence="4" id="KW-1185">Reference proteome</keyword>
<name>A0A2U1MAC3_ARTAN</name>
<sequence>MSSFVSGYIHDLSAVKDNVRLRVRILSTWMQPLFKTPEVINMEMIVIDEQASNAVTLQRYSLGEIQPKFRIVANPLRLSILSNTDCAECLDFTGSKHGFVFRPFKSIVELKKEEDGQFDVIGRVIACEDLDNYDKNGRAGKKKPLTLIDAEGTELRCTLWGVYAQQFSDFLNKCSDHGKIIVVVQLAMTKIWDGNVAYIFNLHISL</sequence>
<evidence type="ECO:0000259" key="2">
    <source>
        <dbReference type="Pfam" id="PF16900"/>
    </source>
</evidence>
<dbReference type="EMBL" id="PKPP01005973">
    <property type="protein sequence ID" value="PWA58172.1"/>
    <property type="molecule type" value="Genomic_DNA"/>
</dbReference>
<dbReference type="Proteomes" id="UP000245207">
    <property type="component" value="Unassembled WGS sequence"/>
</dbReference>